<feature type="transmembrane region" description="Helical" evidence="7">
    <location>
        <begin position="180"/>
        <end position="199"/>
    </location>
</feature>
<dbReference type="InterPro" id="IPR035952">
    <property type="entry name" value="Rhomboid-like_sf"/>
</dbReference>
<comment type="similarity">
    <text evidence="2">Belongs to the peptidase S54 family.</text>
</comment>
<dbReference type="EMBL" id="DXAZ01000037">
    <property type="protein sequence ID" value="HIZ70666.1"/>
    <property type="molecule type" value="Genomic_DNA"/>
</dbReference>
<keyword evidence="3 7" id="KW-0812">Transmembrane</keyword>
<evidence type="ECO:0000259" key="8">
    <source>
        <dbReference type="Pfam" id="PF01694"/>
    </source>
</evidence>
<reference evidence="9" key="2">
    <citation type="submission" date="2021-04" db="EMBL/GenBank/DDBJ databases">
        <authorList>
            <person name="Gilroy R."/>
        </authorList>
    </citation>
    <scope>NUCLEOTIDE SEQUENCE</scope>
    <source>
        <strain evidence="9">CHK169-4300</strain>
    </source>
</reference>
<dbReference type="PANTHER" id="PTHR43731">
    <property type="entry name" value="RHOMBOID PROTEASE"/>
    <property type="match status" value="1"/>
</dbReference>
<accession>A0A9D2G1N5</accession>
<evidence type="ECO:0000256" key="2">
    <source>
        <dbReference type="ARBA" id="ARBA00009045"/>
    </source>
</evidence>
<dbReference type="GO" id="GO:0004252">
    <property type="term" value="F:serine-type endopeptidase activity"/>
    <property type="evidence" value="ECO:0007669"/>
    <property type="project" value="InterPro"/>
</dbReference>
<feature type="transmembrane region" description="Helical" evidence="7">
    <location>
        <begin position="211"/>
        <end position="228"/>
    </location>
</feature>
<evidence type="ECO:0000313" key="10">
    <source>
        <dbReference type="Proteomes" id="UP000824106"/>
    </source>
</evidence>
<dbReference type="AlphaFoldDB" id="A0A9D2G1N5"/>
<feature type="transmembrane region" description="Helical" evidence="7">
    <location>
        <begin position="100"/>
        <end position="118"/>
    </location>
</feature>
<protein>
    <submittedName>
        <fullName evidence="9">Rhomboid family intramembrane serine protease</fullName>
    </submittedName>
</protein>
<proteinExistence type="inferred from homology"/>
<evidence type="ECO:0000313" key="9">
    <source>
        <dbReference type="EMBL" id="HIZ70666.1"/>
    </source>
</evidence>
<evidence type="ECO:0000256" key="4">
    <source>
        <dbReference type="ARBA" id="ARBA00022801"/>
    </source>
</evidence>
<feature type="domain" description="Peptidase S54 rhomboid" evidence="8">
    <location>
        <begin position="59"/>
        <end position="195"/>
    </location>
</feature>
<dbReference type="GO" id="GO:0016020">
    <property type="term" value="C:membrane"/>
    <property type="evidence" value="ECO:0007669"/>
    <property type="project" value="UniProtKB-SubCell"/>
</dbReference>
<reference evidence="9" key="1">
    <citation type="journal article" date="2021" name="PeerJ">
        <title>Extensive microbial diversity within the chicken gut microbiome revealed by metagenomics and culture.</title>
        <authorList>
            <person name="Gilroy R."/>
            <person name="Ravi A."/>
            <person name="Getino M."/>
            <person name="Pursley I."/>
            <person name="Horton D.L."/>
            <person name="Alikhan N.F."/>
            <person name="Baker D."/>
            <person name="Gharbi K."/>
            <person name="Hall N."/>
            <person name="Watson M."/>
            <person name="Adriaenssens E.M."/>
            <person name="Foster-Nyarko E."/>
            <person name="Jarju S."/>
            <person name="Secka A."/>
            <person name="Antonio M."/>
            <person name="Oren A."/>
            <person name="Chaudhuri R.R."/>
            <person name="La Ragione R."/>
            <person name="Hildebrand F."/>
            <person name="Pallen M.J."/>
        </authorList>
    </citation>
    <scope>NUCLEOTIDE SEQUENCE</scope>
    <source>
        <strain evidence="9">CHK169-4300</strain>
    </source>
</reference>
<evidence type="ECO:0000256" key="3">
    <source>
        <dbReference type="ARBA" id="ARBA00022692"/>
    </source>
</evidence>
<evidence type="ECO:0000256" key="6">
    <source>
        <dbReference type="ARBA" id="ARBA00023136"/>
    </source>
</evidence>
<dbReference type="InterPro" id="IPR022764">
    <property type="entry name" value="Peptidase_S54_rhomboid_dom"/>
</dbReference>
<name>A0A9D2G1N5_9LACT</name>
<dbReference type="InterPro" id="IPR050925">
    <property type="entry name" value="Rhomboid_protease_S54"/>
</dbReference>
<dbReference type="PANTHER" id="PTHR43731:SF14">
    <property type="entry name" value="PRESENILIN-ASSOCIATED RHOMBOID-LIKE PROTEIN, MITOCHONDRIAL"/>
    <property type="match status" value="1"/>
</dbReference>
<dbReference type="GO" id="GO:0006508">
    <property type="term" value="P:proteolysis"/>
    <property type="evidence" value="ECO:0007669"/>
    <property type="project" value="UniProtKB-KW"/>
</dbReference>
<comment type="caution">
    <text evidence="9">The sequence shown here is derived from an EMBL/GenBank/DDBJ whole genome shotgun (WGS) entry which is preliminary data.</text>
</comment>
<dbReference type="Gene3D" id="1.20.1540.10">
    <property type="entry name" value="Rhomboid-like"/>
    <property type="match status" value="1"/>
</dbReference>
<evidence type="ECO:0000256" key="7">
    <source>
        <dbReference type="SAM" id="Phobius"/>
    </source>
</evidence>
<comment type="subcellular location">
    <subcellularLocation>
        <location evidence="1">Membrane</location>
        <topology evidence="1">Multi-pass membrane protein</topology>
    </subcellularLocation>
</comment>
<feature type="transmembrane region" description="Helical" evidence="7">
    <location>
        <begin position="17"/>
        <end position="35"/>
    </location>
</feature>
<keyword evidence="9" id="KW-0645">Protease</keyword>
<keyword evidence="6 7" id="KW-0472">Membrane</keyword>
<sequence>MKTNLDNRFYKLKRQPFVTYGLLAVTILMYLLMTFNGGSENPWTLMIFGAKVNEYIVYGDWWRLITPVFLHIGFTHLLFNGLVIYFLGIELEMIIGHFRFLLLYLLSGLLGNAASFAFNSSISAGASTAIFGMFATTIVLGKLYPYHSKIQRLSRDYIALIIINVISGFFNQSIDNAGHLGGMLGGYLIMYVLSSKNAINNPTKKRMKYGLIYLLSLIILIVIGYIRTTSFVF</sequence>
<evidence type="ECO:0000256" key="1">
    <source>
        <dbReference type="ARBA" id="ARBA00004141"/>
    </source>
</evidence>
<feature type="transmembrane region" description="Helical" evidence="7">
    <location>
        <begin position="157"/>
        <end position="174"/>
    </location>
</feature>
<gene>
    <name evidence="9" type="ORF">H9808_02730</name>
</gene>
<keyword evidence="4" id="KW-0378">Hydrolase</keyword>
<dbReference type="SUPFAM" id="SSF144091">
    <property type="entry name" value="Rhomboid-like"/>
    <property type="match status" value="1"/>
</dbReference>
<feature type="transmembrane region" description="Helical" evidence="7">
    <location>
        <begin position="68"/>
        <end position="88"/>
    </location>
</feature>
<evidence type="ECO:0000256" key="5">
    <source>
        <dbReference type="ARBA" id="ARBA00022989"/>
    </source>
</evidence>
<feature type="transmembrane region" description="Helical" evidence="7">
    <location>
        <begin position="124"/>
        <end position="145"/>
    </location>
</feature>
<dbReference type="Pfam" id="PF01694">
    <property type="entry name" value="Rhomboid"/>
    <property type="match status" value="1"/>
</dbReference>
<dbReference type="Proteomes" id="UP000824106">
    <property type="component" value="Unassembled WGS sequence"/>
</dbReference>
<keyword evidence="5 7" id="KW-1133">Transmembrane helix</keyword>
<organism evidence="9 10">
    <name type="scientific">Candidatus Atopostipes pullistercoris</name>
    <dbReference type="NCBI Taxonomy" id="2838467"/>
    <lineage>
        <taxon>Bacteria</taxon>
        <taxon>Bacillati</taxon>
        <taxon>Bacillota</taxon>
        <taxon>Bacilli</taxon>
        <taxon>Lactobacillales</taxon>
        <taxon>Carnobacteriaceae</taxon>
        <taxon>Atopostipes</taxon>
    </lineage>
</organism>